<evidence type="ECO:0000313" key="7">
    <source>
        <dbReference type="EMBL" id="STO38673.1"/>
    </source>
</evidence>
<evidence type="ECO:0000256" key="2">
    <source>
        <dbReference type="ARBA" id="ARBA00022723"/>
    </source>
</evidence>
<comment type="similarity">
    <text evidence="1 4">Belongs to the frataxin family.</text>
</comment>
<evidence type="ECO:0000313" key="9">
    <source>
        <dbReference type="Proteomes" id="UP000030526"/>
    </source>
</evidence>
<dbReference type="Proteomes" id="UP000254232">
    <property type="component" value="Unassembled WGS sequence"/>
</dbReference>
<evidence type="ECO:0000313" key="8">
    <source>
        <dbReference type="EMBL" id="WIM79016.1"/>
    </source>
</evidence>
<dbReference type="InterPro" id="IPR020895">
    <property type="entry name" value="Frataxin_CS"/>
</dbReference>
<dbReference type="SUPFAM" id="SSF55387">
    <property type="entry name" value="Frataxin/Nqo15-like"/>
    <property type="match status" value="1"/>
</dbReference>
<dbReference type="GO" id="GO:0008199">
    <property type="term" value="F:ferric iron binding"/>
    <property type="evidence" value="ECO:0007669"/>
    <property type="project" value="InterPro"/>
</dbReference>
<evidence type="ECO:0000256" key="4">
    <source>
        <dbReference type="HAMAP-Rule" id="MF_00142"/>
    </source>
</evidence>
<evidence type="ECO:0000313" key="11">
    <source>
        <dbReference type="Proteomes" id="UP001226750"/>
    </source>
</evidence>
<reference evidence="8 11" key="5">
    <citation type="submission" date="2023-06" db="EMBL/GenBank/DDBJ databases">
        <title>Complete Genome Sequence of Gallibacterium anatis Strain BJF12, Isolated from a chicken with diarrhea.</title>
        <authorList>
            <person name="Guo F."/>
            <person name="Bu W."/>
            <person name="Xu F."/>
            <person name="Wen T."/>
        </authorList>
    </citation>
    <scope>NUCLEOTIDE SEQUENCE [LARGE SCALE GENOMIC DNA]</scope>
    <source>
        <strain evidence="8 11">BJF12</strain>
    </source>
</reference>
<dbReference type="PATRIC" id="fig|750.21.peg.608"/>
<sequence>MNNAEYHQIVEQTWQQIEEELEQQDCDVDCDTQGSVFTITFDDGSQIVVNKQEPLQELWLASKLGGYHFRYQNGQWLNAEGKNFWHYLSEACAAYGEQVEFSNQ</sequence>
<dbReference type="Proteomes" id="UP000749334">
    <property type="component" value="Unassembled WGS sequence"/>
</dbReference>
<dbReference type="SMART" id="SM01219">
    <property type="entry name" value="Frataxin_Cyay"/>
    <property type="match status" value="1"/>
</dbReference>
<dbReference type="AlphaFoldDB" id="A0A0A2XAH9"/>
<dbReference type="InterPro" id="IPR036524">
    <property type="entry name" value="Frataxin/CyaY_sf"/>
</dbReference>
<proteinExistence type="inferred from homology"/>
<accession>A0A0A2XAH9</accession>
<dbReference type="EMBL" id="DYVQ01000098">
    <property type="protein sequence ID" value="HJF74890.1"/>
    <property type="molecule type" value="Genomic_DNA"/>
</dbReference>
<reference evidence="5" key="4">
    <citation type="submission" date="2021-09" db="EMBL/GenBank/DDBJ databases">
        <authorList>
            <person name="Gilroy R."/>
        </authorList>
    </citation>
    <scope>NUCLEOTIDE SEQUENCE</scope>
    <source>
        <strain evidence="5">ChiHjej11B10-15683</strain>
    </source>
</reference>
<dbReference type="InterPro" id="IPR047584">
    <property type="entry name" value="CyaY"/>
</dbReference>
<comment type="function">
    <text evidence="4">Involved in iron-sulfur (Fe-S) cluster assembly. May act as a regulator of Fe-S biogenesis.</text>
</comment>
<dbReference type="EMBL" id="CP126975">
    <property type="protein sequence ID" value="WIM79016.1"/>
    <property type="molecule type" value="Genomic_DNA"/>
</dbReference>
<dbReference type="PROSITE" id="PS01344">
    <property type="entry name" value="FRATAXIN_1"/>
    <property type="match status" value="1"/>
</dbReference>
<dbReference type="EMBL" id="JPXS01000068">
    <property type="protein sequence ID" value="KGQ29641.1"/>
    <property type="molecule type" value="Genomic_DNA"/>
</dbReference>
<dbReference type="PANTHER" id="PTHR16821">
    <property type="entry name" value="FRATAXIN"/>
    <property type="match status" value="1"/>
</dbReference>
<evidence type="ECO:0000256" key="3">
    <source>
        <dbReference type="ARBA" id="ARBA00023004"/>
    </source>
</evidence>
<dbReference type="Proteomes" id="UP001226750">
    <property type="component" value="Chromosome"/>
</dbReference>
<organism evidence="6 9">
    <name type="scientific">Gallibacterium anatis</name>
    <dbReference type="NCBI Taxonomy" id="750"/>
    <lineage>
        <taxon>Bacteria</taxon>
        <taxon>Pseudomonadati</taxon>
        <taxon>Pseudomonadota</taxon>
        <taxon>Gammaproteobacteria</taxon>
        <taxon>Pasteurellales</taxon>
        <taxon>Pasteurellaceae</taxon>
        <taxon>Gallibacterium</taxon>
    </lineage>
</organism>
<dbReference type="Proteomes" id="UP000030526">
    <property type="component" value="Unassembled WGS sequence"/>
</dbReference>
<protein>
    <recommendedName>
        <fullName evidence="4">Iron-sulfur cluster assembly protein CyaY</fullName>
    </recommendedName>
</protein>
<evidence type="ECO:0000313" key="10">
    <source>
        <dbReference type="Proteomes" id="UP000254232"/>
    </source>
</evidence>
<dbReference type="Gene3D" id="3.30.920.10">
    <property type="entry name" value="Frataxin/CyaY"/>
    <property type="match status" value="1"/>
</dbReference>
<reference evidence="6 9" key="1">
    <citation type="submission" date="2014-08" db="EMBL/GenBank/DDBJ databases">
        <title>Chaperone-usher fimbriae in a diverse selection of Gallibacterium genomes.</title>
        <authorList>
            <person name="Kudirkiene E."/>
            <person name="Bager R.J."/>
            <person name="Johnson T.J."/>
            <person name="Bojesen A.M."/>
        </authorList>
    </citation>
    <scope>NUCLEOTIDE SEQUENCE [LARGE SCALE GENOMIC DNA]</scope>
    <source>
        <strain evidence="6 9">20558/3kl.</strain>
    </source>
</reference>
<dbReference type="HAMAP" id="MF_00142">
    <property type="entry name" value="CyaY"/>
    <property type="match status" value="1"/>
</dbReference>
<evidence type="ECO:0000256" key="1">
    <source>
        <dbReference type="ARBA" id="ARBA00008183"/>
    </source>
</evidence>
<evidence type="ECO:0000313" key="5">
    <source>
        <dbReference type="EMBL" id="HJF74890.1"/>
    </source>
</evidence>
<evidence type="ECO:0000313" key="6">
    <source>
        <dbReference type="EMBL" id="KGQ29641.1"/>
    </source>
</evidence>
<dbReference type="GO" id="GO:0005829">
    <property type="term" value="C:cytosol"/>
    <property type="evidence" value="ECO:0007669"/>
    <property type="project" value="TreeGrafter"/>
</dbReference>
<dbReference type="Pfam" id="PF01491">
    <property type="entry name" value="Frataxin_Cyay"/>
    <property type="match status" value="1"/>
</dbReference>
<reference evidence="5" key="3">
    <citation type="journal article" date="2021" name="PeerJ">
        <title>Extensive microbial diversity within the chicken gut microbiome revealed by metagenomics and culture.</title>
        <authorList>
            <person name="Gilroy R."/>
            <person name="Ravi A."/>
            <person name="Getino M."/>
            <person name="Pursley I."/>
            <person name="Horton D.L."/>
            <person name="Alikhan N.F."/>
            <person name="Baker D."/>
            <person name="Gharbi K."/>
            <person name="Hall N."/>
            <person name="Watson M."/>
            <person name="Adriaenssens E.M."/>
            <person name="Foster-Nyarko E."/>
            <person name="Jarju S."/>
            <person name="Secka A."/>
            <person name="Antonio M."/>
            <person name="Oren A."/>
            <person name="Chaudhuri R.R."/>
            <person name="La Ragione R."/>
            <person name="Hildebrand F."/>
            <person name="Pallen M.J."/>
        </authorList>
    </citation>
    <scope>NUCLEOTIDE SEQUENCE</scope>
    <source>
        <strain evidence="5">ChiHjej11B10-15683</strain>
    </source>
</reference>
<dbReference type="GO" id="GO:0008198">
    <property type="term" value="F:ferrous iron binding"/>
    <property type="evidence" value="ECO:0007669"/>
    <property type="project" value="TreeGrafter"/>
</dbReference>
<dbReference type="PROSITE" id="PS50810">
    <property type="entry name" value="FRATAXIN_2"/>
    <property type="match status" value="1"/>
</dbReference>
<dbReference type="CDD" id="cd00503">
    <property type="entry name" value="Frataxin"/>
    <property type="match status" value="1"/>
</dbReference>
<dbReference type="GO" id="GO:0016226">
    <property type="term" value="P:iron-sulfur cluster assembly"/>
    <property type="evidence" value="ECO:0007669"/>
    <property type="project" value="UniProtKB-UniRule"/>
</dbReference>
<reference evidence="7 10" key="2">
    <citation type="submission" date="2018-06" db="EMBL/GenBank/DDBJ databases">
        <authorList>
            <consortium name="Pathogen Informatics"/>
            <person name="Doyle S."/>
        </authorList>
    </citation>
    <scope>NUCLEOTIDE SEQUENCE [LARGE SCALE GENOMIC DNA]</scope>
    <source>
        <strain evidence="7 10">NCTC11413</strain>
    </source>
</reference>
<dbReference type="EMBL" id="UGGZ01000001">
    <property type="protein sequence ID" value="STO38673.1"/>
    <property type="molecule type" value="Genomic_DNA"/>
</dbReference>
<keyword evidence="2 4" id="KW-0479">Metal-binding</keyword>
<name>A0A0A2XAH9_9PAST</name>
<dbReference type="PANTHER" id="PTHR16821:SF2">
    <property type="entry name" value="FRATAXIN, MITOCHONDRIAL"/>
    <property type="match status" value="1"/>
</dbReference>
<dbReference type="NCBIfam" id="TIGR03421">
    <property type="entry name" value="FeS_CyaY"/>
    <property type="match status" value="1"/>
</dbReference>
<dbReference type="GeneID" id="77264236"/>
<keyword evidence="3 4" id="KW-0408">Iron</keyword>
<keyword evidence="11" id="KW-1185">Reference proteome</keyword>
<dbReference type="InterPro" id="IPR002908">
    <property type="entry name" value="Frataxin/CyaY"/>
</dbReference>
<dbReference type="RefSeq" id="WP_018345937.1">
    <property type="nucleotide sequence ID" value="NZ_CP103874.1"/>
</dbReference>
<gene>
    <name evidence="4 5" type="primary">cyaY</name>
    <name evidence="6" type="ORF">JP32_10895</name>
    <name evidence="5" type="ORF">K8W15_12040</name>
    <name evidence="7" type="ORF">NCTC11413_01811</name>
    <name evidence="8" type="ORF">QP018_09585</name>
</gene>